<evidence type="ECO:0000256" key="1">
    <source>
        <dbReference type="SAM" id="MobiDB-lite"/>
    </source>
</evidence>
<dbReference type="Proteomes" id="UP000595140">
    <property type="component" value="Unassembled WGS sequence"/>
</dbReference>
<name>A0A484M6M4_9ASTE</name>
<dbReference type="OrthoDB" id="1939750at2759"/>
<keyword evidence="3" id="KW-1185">Reference proteome</keyword>
<organism evidence="2 3">
    <name type="scientific">Cuscuta campestris</name>
    <dbReference type="NCBI Taxonomy" id="132261"/>
    <lineage>
        <taxon>Eukaryota</taxon>
        <taxon>Viridiplantae</taxon>
        <taxon>Streptophyta</taxon>
        <taxon>Embryophyta</taxon>
        <taxon>Tracheophyta</taxon>
        <taxon>Spermatophyta</taxon>
        <taxon>Magnoliopsida</taxon>
        <taxon>eudicotyledons</taxon>
        <taxon>Gunneridae</taxon>
        <taxon>Pentapetalae</taxon>
        <taxon>asterids</taxon>
        <taxon>lamiids</taxon>
        <taxon>Solanales</taxon>
        <taxon>Convolvulaceae</taxon>
        <taxon>Cuscuteae</taxon>
        <taxon>Cuscuta</taxon>
        <taxon>Cuscuta subgen. Grammica</taxon>
        <taxon>Cuscuta sect. Cleistogrammica</taxon>
    </lineage>
</organism>
<dbReference type="PANTHER" id="PTHR33701">
    <property type="entry name" value="TRANSMEMBRANE PROTEIN"/>
    <property type="match status" value="1"/>
</dbReference>
<reference evidence="2 3" key="1">
    <citation type="submission" date="2018-04" db="EMBL/GenBank/DDBJ databases">
        <authorList>
            <person name="Vogel A."/>
        </authorList>
    </citation>
    <scope>NUCLEOTIDE SEQUENCE [LARGE SCALE GENOMIC DNA]</scope>
</reference>
<evidence type="ECO:0000313" key="3">
    <source>
        <dbReference type="Proteomes" id="UP000595140"/>
    </source>
</evidence>
<feature type="compositionally biased region" description="Basic and acidic residues" evidence="1">
    <location>
        <begin position="17"/>
        <end position="34"/>
    </location>
</feature>
<feature type="region of interest" description="Disordered" evidence="1">
    <location>
        <begin position="137"/>
        <end position="166"/>
    </location>
</feature>
<sequence length="257" mass="28718">MVETTTTTQLNSTKPHRALESQKSEKRMREEDTKRTIECLRGRLVAERAASRDAKEAAHLMGNKLMELEAMLKEETELRNRAEKRFKHVMKKLESINISFTLHESESWSLTEGSEDSSASSYTACSTSKDLKHTMLETQQAMSSSSSSVGDSQETMGNGKTEQNGNSMGKLLEEQAAGSEEKADNSLAFLAPVFSSQTIDPAVVLHANNLRDVLDSLRHAREKLQNQMERRHLIRVTHLPKKVISHGLSLHCGIIRG</sequence>
<feature type="compositionally biased region" description="Polar residues" evidence="1">
    <location>
        <begin position="1"/>
        <end position="13"/>
    </location>
</feature>
<dbReference type="EMBL" id="OOIL02002698">
    <property type="protein sequence ID" value="VFQ84209.1"/>
    <property type="molecule type" value="Genomic_DNA"/>
</dbReference>
<dbReference type="AlphaFoldDB" id="A0A484M6M4"/>
<feature type="compositionally biased region" description="Polar residues" evidence="1">
    <location>
        <begin position="149"/>
        <end position="166"/>
    </location>
</feature>
<proteinExistence type="predicted"/>
<accession>A0A484M6M4</accession>
<evidence type="ECO:0000313" key="2">
    <source>
        <dbReference type="EMBL" id="VFQ84209.1"/>
    </source>
</evidence>
<gene>
    <name evidence="2" type="ORF">CCAM_LOCUS25985</name>
</gene>
<feature type="region of interest" description="Disordered" evidence="1">
    <location>
        <begin position="1"/>
        <end position="34"/>
    </location>
</feature>
<dbReference type="PANTHER" id="PTHR33701:SF2">
    <property type="entry name" value="TRANSMEMBRANE PROTEIN"/>
    <property type="match status" value="1"/>
</dbReference>
<protein>
    <submittedName>
        <fullName evidence="2">Uncharacterized protein</fullName>
    </submittedName>
</protein>